<keyword evidence="8" id="KW-1185">Reference proteome</keyword>
<dbReference type="EMBL" id="JAAOCA010000028">
    <property type="protein sequence ID" value="MBD1601039.1"/>
    <property type="molecule type" value="Genomic_DNA"/>
</dbReference>
<dbReference type="SUPFAM" id="SSF46689">
    <property type="entry name" value="Homeodomain-like"/>
    <property type="match status" value="2"/>
</dbReference>
<name>A0ABR7Z682_9PSED</name>
<dbReference type="PANTHER" id="PTHR46796:SF7">
    <property type="entry name" value="ARAC FAMILY TRANSCRIPTIONAL REGULATOR"/>
    <property type="match status" value="1"/>
</dbReference>
<feature type="region of interest" description="Disordered" evidence="5">
    <location>
        <begin position="270"/>
        <end position="294"/>
    </location>
</feature>
<proteinExistence type="predicted"/>
<feature type="domain" description="HTH araC/xylS-type" evidence="6">
    <location>
        <begin position="174"/>
        <end position="271"/>
    </location>
</feature>
<comment type="caution">
    <text evidence="7">The sequence shown here is derived from an EMBL/GenBank/DDBJ whole genome shotgun (WGS) entry which is preliminary data.</text>
</comment>
<evidence type="ECO:0000313" key="7">
    <source>
        <dbReference type="EMBL" id="MBD1601039.1"/>
    </source>
</evidence>
<dbReference type="InterPro" id="IPR050204">
    <property type="entry name" value="AraC_XylS_family_regulators"/>
</dbReference>
<sequence>MVDRLESLFDRFSVTAEAFHAGPLCGINDLTAEGTGQLHLVRWGEADVVNEGKLAVRVREPSLLLYPRPLAHRFITDEVRGADFACANLKFGGGPSHPIAAALPAFMCLPLSKIEGAEGVLALLFDEAFTRRCARQAMLDRLFEVLLIQILRHSMEHGHAKAGLLAGLSHPRLRHALVAMHEHPEKEWMLETLASAAGMSRTVFANTFHEVVGVTPGQYLQSWRISLAQLAIHRGQPLKLIADEVGYSSEAALSRAFKAQIGRSPREWKRAQAQAGWAASRPGVAQRSTAPEPS</sequence>
<dbReference type="Gene3D" id="1.10.10.60">
    <property type="entry name" value="Homeodomain-like"/>
    <property type="match status" value="2"/>
</dbReference>
<dbReference type="Pfam" id="PF12852">
    <property type="entry name" value="Cupin_6"/>
    <property type="match status" value="1"/>
</dbReference>
<dbReference type="PANTHER" id="PTHR46796">
    <property type="entry name" value="HTH-TYPE TRANSCRIPTIONAL ACTIVATOR RHAS-RELATED"/>
    <property type="match status" value="1"/>
</dbReference>
<evidence type="ECO:0000259" key="6">
    <source>
        <dbReference type="PROSITE" id="PS01124"/>
    </source>
</evidence>
<protein>
    <submittedName>
        <fullName evidence="7">AraC family transcriptional regulator</fullName>
    </submittedName>
</protein>
<organism evidence="7 8">
    <name type="scientific">Pseudomonas typographi</name>
    <dbReference type="NCBI Taxonomy" id="2715964"/>
    <lineage>
        <taxon>Bacteria</taxon>
        <taxon>Pseudomonadati</taxon>
        <taxon>Pseudomonadota</taxon>
        <taxon>Gammaproteobacteria</taxon>
        <taxon>Pseudomonadales</taxon>
        <taxon>Pseudomonadaceae</taxon>
        <taxon>Pseudomonas</taxon>
    </lineage>
</organism>
<evidence type="ECO:0000256" key="2">
    <source>
        <dbReference type="ARBA" id="ARBA00023125"/>
    </source>
</evidence>
<keyword evidence="2" id="KW-0238">DNA-binding</keyword>
<comment type="function">
    <text evidence="4">Regulatory protein of the TOL plasmid xyl operons. XylS activates the xylXYZLTEGFJQKIH operon required for the degradation of toluene, m-xylene and p-xylene.</text>
</comment>
<keyword evidence="3" id="KW-0804">Transcription</keyword>
<dbReference type="InterPro" id="IPR009057">
    <property type="entry name" value="Homeodomain-like_sf"/>
</dbReference>
<evidence type="ECO:0000313" key="8">
    <source>
        <dbReference type="Proteomes" id="UP000805841"/>
    </source>
</evidence>
<dbReference type="Pfam" id="PF12833">
    <property type="entry name" value="HTH_18"/>
    <property type="match status" value="1"/>
</dbReference>
<evidence type="ECO:0000256" key="5">
    <source>
        <dbReference type="SAM" id="MobiDB-lite"/>
    </source>
</evidence>
<gene>
    <name evidence="7" type="ORF">HAQ05_20360</name>
</gene>
<accession>A0ABR7Z682</accession>
<dbReference type="PROSITE" id="PS01124">
    <property type="entry name" value="HTH_ARAC_FAMILY_2"/>
    <property type="match status" value="1"/>
</dbReference>
<keyword evidence="1" id="KW-0805">Transcription regulation</keyword>
<dbReference type="InterPro" id="IPR032783">
    <property type="entry name" value="AraC_lig"/>
</dbReference>
<evidence type="ECO:0000256" key="4">
    <source>
        <dbReference type="ARBA" id="ARBA00037345"/>
    </source>
</evidence>
<evidence type="ECO:0000256" key="3">
    <source>
        <dbReference type="ARBA" id="ARBA00023163"/>
    </source>
</evidence>
<evidence type="ECO:0000256" key="1">
    <source>
        <dbReference type="ARBA" id="ARBA00023015"/>
    </source>
</evidence>
<dbReference type="Proteomes" id="UP000805841">
    <property type="component" value="Unassembled WGS sequence"/>
</dbReference>
<dbReference type="RefSeq" id="WP_190423906.1">
    <property type="nucleotide sequence ID" value="NZ_JAAOCA010000028.1"/>
</dbReference>
<reference evidence="7 8" key="1">
    <citation type="journal article" date="2020" name="Insects">
        <title>Bacteria Belonging to Pseudomonas typographi sp. nov. from the Bark Beetle Ips typographus Have Genomic Potential to Aid in the Host Ecology.</title>
        <authorList>
            <person name="Peral-Aranega E."/>
            <person name="Saati-Santamaria Z."/>
            <person name="Kolarik M."/>
            <person name="Rivas R."/>
            <person name="Garcia-Fraile P."/>
        </authorList>
    </citation>
    <scope>NUCLEOTIDE SEQUENCE [LARGE SCALE GENOMIC DNA]</scope>
    <source>
        <strain evidence="7 8">CA3A</strain>
    </source>
</reference>
<dbReference type="SMART" id="SM00342">
    <property type="entry name" value="HTH_ARAC"/>
    <property type="match status" value="1"/>
</dbReference>
<dbReference type="InterPro" id="IPR018060">
    <property type="entry name" value="HTH_AraC"/>
</dbReference>